<dbReference type="GO" id="GO:0033567">
    <property type="term" value="P:DNA replication, Okazaki fragment processing"/>
    <property type="evidence" value="ECO:0007669"/>
    <property type="project" value="InterPro"/>
</dbReference>
<evidence type="ECO:0000256" key="1">
    <source>
        <dbReference type="ARBA" id="ARBA00022722"/>
    </source>
</evidence>
<sequence>MPAAFPDPRPELMLLDAASLYFRSFHGVPDSFVAPDGTVVNALRGFLDSVAYLVTQRGPKRLVACWDDDWRPAFRVAAIPSYKAHRVSDPRTNSEEVPDLLVPQVPLIIEALSLLGLCRVGAAGYEADDVIGTLTARHVASGGTDVDVVTGDRDLFQLADDAARVRVLYVGRGVRKLEIVDEAWLAAKYGVTSGQMYAEMATLRGDPSDGLPGVAGIGEKTASGMLKRFGTLTELREAAGDPASDLSPGQRKKLLEASDYLDAAPAVVTVAPDAPIAELDDALPATPPDHEALVEFASKWGVESSVSRVVQALTKATA</sequence>
<evidence type="ECO:0000256" key="2">
    <source>
        <dbReference type="ARBA" id="ARBA00022801"/>
    </source>
</evidence>
<dbReference type="SMART" id="SM00475">
    <property type="entry name" value="53EXOc"/>
    <property type="match status" value="1"/>
</dbReference>
<dbReference type="SUPFAM" id="SSF47807">
    <property type="entry name" value="5' to 3' exonuclease, C-terminal subdomain"/>
    <property type="match status" value="1"/>
</dbReference>
<evidence type="ECO:0000313" key="9">
    <source>
        <dbReference type="Proteomes" id="UP001138997"/>
    </source>
</evidence>
<evidence type="ECO:0000313" key="8">
    <source>
        <dbReference type="EMBL" id="MCD5312127.1"/>
    </source>
</evidence>
<dbReference type="GO" id="GO:0017108">
    <property type="term" value="F:5'-flap endonuclease activity"/>
    <property type="evidence" value="ECO:0007669"/>
    <property type="project" value="InterPro"/>
</dbReference>
<evidence type="ECO:0000256" key="3">
    <source>
        <dbReference type="ARBA" id="ARBA00022839"/>
    </source>
</evidence>
<dbReference type="Gene3D" id="3.40.50.1010">
    <property type="entry name" value="5'-nuclease"/>
    <property type="match status" value="1"/>
</dbReference>
<dbReference type="AlphaFoldDB" id="A0A9X1NBX1"/>
<dbReference type="InterPro" id="IPR020046">
    <property type="entry name" value="5-3_exonucl_a-hlix_arch_N"/>
</dbReference>
<dbReference type="PANTHER" id="PTHR42646:SF2">
    <property type="entry name" value="5'-3' EXONUCLEASE FAMILY PROTEIN"/>
    <property type="match status" value="1"/>
</dbReference>
<accession>A0A9X1NBX1</accession>
<dbReference type="GO" id="GO:0008409">
    <property type="term" value="F:5'-3' exonuclease activity"/>
    <property type="evidence" value="ECO:0007669"/>
    <property type="project" value="InterPro"/>
</dbReference>
<dbReference type="Proteomes" id="UP001138997">
    <property type="component" value="Unassembled WGS sequence"/>
</dbReference>
<dbReference type="SMART" id="SM00279">
    <property type="entry name" value="HhH2"/>
    <property type="match status" value="1"/>
</dbReference>
<dbReference type="PANTHER" id="PTHR42646">
    <property type="entry name" value="FLAP ENDONUCLEASE XNI"/>
    <property type="match status" value="1"/>
</dbReference>
<dbReference type="SUPFAM" id="SSF88723">
    <property type="entry name" value="PIN domain-like"/>
    <property type="match status" value="1"/>
</dbReference>
<keyword evidence="4" id="KW-0238">DNA-binding</keyword>
<reference evidence="8" key="1">
    <citation type="submission" date="2021-11" db="EMBL/GenBank/DDBJ databases">
        <title>Streptomyces corallinus and Kineosporia corallina sp. nov., two new coral-derived marine actinobacteria.</title>
        <authorList>
            <person name="Buangrab K."/>
            <person name="Sutthacheep M."/>
            <person name="Yeemin T."/>
            <person name="Harunari E."/>
            <person name="Igarashi Y."/>
            <person name="Sripreechasak P."/>
            <person name="Kanchanasin P."/>
            <person name="Tanasupawat S."/>
            <person name="Phongsopitanun W."/>
        </authorList>
    </citation>
    <scope>NUCLEOTIDE SEQUENCE</scope>
    <source>
        <strain evidence="8">JCM 31032</strain>
    </source>
</reference>
<protein>
    <recommendedName>
        <fullName evidence="6">5'-3' exonuclease</fullName>
    </recommendedName>
</protein>
<dbReference type="InterPro" id="IPR008918">
    <property type="entry name" value="HhH2"/>
</dbReference>
<dbReference type="Gene3D" id="1.10.150.20">
    <property type="entry name" value="5' to 3' exonuclease, C-terminal subdomain"/>
    <property type="match status" value="1"/>
</dbReference>
<dbReference type="Pfam" id="PF02739">
    <property type="entry name" value="5_3_exonuc_N"/>
    <property type="match status" value="1"/>
</dbReference>
<comment type="function">
    <text evidence="5">5'-3' exonuclease acting preferentially on double-stranded DNA.</text>
</comment>
<evidence type="ECO:0000256" key="5">
    <source>
        <dbReference type="ARBA" id="ARBA00049957"/>
    </source>
</evidence>
<dbReference type="Pfam" id="PF01367">
    <property type="entry name" value="5_3_exonuc"/>
    <property type="match status" value="1"/>
</dbReference>
<keyword evidence="2" id="KW-0378">Hydrolase</keyword>
<keyword evidence="3 8" id="KW-0269">Exonuclease</keyword>
<evidence type="ECO:0000256" key="6">
    <source>
        <dbReference type="ARBA" id="ARBA00050026"/>
    </source>
</evidence>
<dbReference type="CDD" id="cd09898">
    <property type="entry name" value="H3TH_53EXO"/>
    <property type="match status" value="1"/>
</dbReference>
<dbReference type="EMBL" id="JAJOMB010000007">
    <property type="protein sequence ID" value="MCD5312127.1"/>
    <property type="molecule type" value="Genomic_DNA"/>
</dbReference>
<dbReference type="InterPro" id="IPR036279">
    <property type="entry name" value="5-3_exonuclease_C_sf"/>
</dbReference>
<organism evidence="8 9">
    <name type="scientific">Kineosporia babensis</name>
    <dbReference type="NCBI Taxonomy" id="499548"/>
    <lineage>
        <taxon>Bacteria</taxon>
        <taxon>Bacillati</taxon>
        <taxon>Actinomycetota</taxon>
        <taxon>Actinomycetes</taxon>
        <taxon>Kineosporiales</taxon>
        <taxon>Kineosporiaceae</taxon>
        <taxon>Kineosporia</taxon>
    </lineage>
</organism>
<dbReference type="InterPro" id="IPR029060">
    <property type="entry name" value="PIN-like_dom_sf"/>
</dbReference>
<name>A0A9X1NBX1_9ACTN</name>
<dbReference type="GO" id="GO:0003677">
    <property type="term" value="F:DNA binding"/>
    <property type="evidence" value="ECO:0007669"/>
    <property type="project" value="UniProtKB-KW"/>
</dbReference>
<dbReference type="InterPro" id="IPR020045">
    <property type="entry name" value="DNA_polI_H3TH"/>
</dbReference>
<evidence type="ECO:0000259" key="7">
    <source>
        <dbReference type="SMART" id="SM00475"/>
    </source>
</evidence>
<dbReference type="CDD" id="cd09859">
    <property type="entry name" value="PIN_53EXO"/>
    <property type="match status" value="1"/>
</dbReference>
<proteinExistence type="predicted"/>
<gene>
    <name evidence="8" type="ORF">LR394_14545</name>
</gene>
<dbReference type="InterPro" id="IPR038969">
    <property type="entry name" value="FEN"/>
</dbReference>
<dbReference type="InterPro" id="IPR002421">
    <property type="entry name" value="5-3_exonuclease"/>
</dbReference>
<keyword evidence="1" id="KW-0540">Nuclease</keyword>
<keyword evidence="9" id="KW-1185">Reference proteome</keyword>
<evidence type="ECO:0000256" key="4">
    <source>
        <dbReference type="ARBA" id="ARBA00023125"/>
    </source>
</evidence>
<comment type="caution">
    <text evidence="8">The sequence shown here is derived from an EMBL/GenBank/DDBJ whole genome shotgun (WGS) entry which is preliminary data.</text>
</comment>
<feature type="domain" description="5'-3' exonuclease" evidence="7">
    <location>
        <begin position="8"/>
        <end position="285"/>
    </location>
</feature>